<evidence type="ECO:0000259" key="11">
    <source>
        <dbReference type="Pfam" id="PF08532"/>
    </source>
</evidence>
<dbReference type="InterPro" id="IPR029062">
    <property type="entry name" value="Class_I_gatase-like"/>
</dbReference>
<dbReference type="GO" id="GO:0009341">
    <property type="term" value="C:beta-galactosidase complex"/>
    <property type="evidence" value="ECO:0007669"/>
    <property type="project" value="InterPro"/>
</dbReference>
<feature type="domain" description="Glycoside hydrolase family 42 N-terminal" evidence="10">
    <location>
        <begin position="14"/>
        <end position="384"/>
    </location>
</feature>
<dbReference type="PANTHER" id="PTHR36447">
    <property type="entry name" value="BETA-GALACTOSIDASE GANA"/>
    <property type="match status" value="1"/>
</dbReference>
<gene>
    <name evidence="12" type="ORF">IAA64_07745</name>
</gene>
<accession>A0A9D1P8J6</accession>
<name>A0A9D1P8J6_9FIRM</name>
<dbReference type="Gene3D" id="2.60.40.1180">
    <property type="entry name" value="Golgi alpha-mannosidase II"/>
    <property type="match status" value="1"/>
</dbReference>
<keyword evidence="5 6" id="KW-0326">Glycosidase</keyword>
<evidence type="ECO:0000256" key="1">
    <source>
        <dbReference type="ARBA" id="ARBA00001412"/>
    </source>
</evidence>
<protein>
    <recommendedName>
        <fullName evidence="3 6">Beta-galactosidase</fullName>
        <shortName evidence="6">Beta-gal</shortName>
        <ecNumber evidence="3 6">3.2.1.23</ecNumber>
    </recommendedName>
</protein>
<evidence type="ECO:0000256" key="4">
    <source>
        <dbReference type="ARBA" id="ARBA00022801"/>
    </source>
</evidence>
<feature type="active site" description="Nucleophile" evidence="7">
    <location>
        <position position="306"/>
    </location>
</feature>
<dbReference type="SUPFAM" id="SSF52317">
    <property type="entry name" value="Class I glutamine amidotransferase-like"/>
    <property type="match status" value="1"/>
</dbReference>
<dbReference type="Pfam" id="PF02449">
    <property type="entry name" value="Glyco_hydro_42"/>
    <property type="match status" value="1"/>
</dbReference>
<keyword evidence="9" id="KW-0862">Zinc</keyword>
<feature type="binding site" evidence="9">
    <location>
        <position position="157"/>
    </location>
    <ligand>
        <name>Zn(2+)</name>
        <dbReference type="ChEBI" id="CHEBI:29105"/>
    </ligand>
</feature>
<dbReference type="GO" id="GO:0046872">
    <property type="term" value="F:metal ion binding"/>
    <property type="evidence" value="ECO:0007669"/>
    <property type="project" value="UniProtKB-KW"/>
</dbReference>
<dbReference type="Pfam" id="PF08532">
    <property type="entry name" value="Glyco_hydro_42M"/>
    <property type="match status" value="1"/>
</dbReference>
<evidence type="ECO:0000256" key="9">
    <source>
        <dbReference type="PIRSR" id="PIRSR001084-3"/>
    </source>
</evidence>
<dbReference type="InterPro" id="IPR013780">
    <property type="entry name" value="Glyco_hydro_b"/>
</dbReference>
<evidence type="ECO:0000313" key="12">
    <source>
        <dbReference type="EMBL" id="HIV27845.1"/>
    </source>
</evidence>
<feature type="binding site" evidence="8">
    <location>
        <position position="314"/>
    </location>
    <ligand>
        <name>substrate</name>
    </ligand>
</feature>
<evidence type="ECO:0000256" key="7">
    <source>
        <dbReference type="PIRSR" id="PIRSR001084-1"/>
    </source>
</evidence>
<dbReference type="GO" id="GO:0004565">
    <property type="term" value="F:beta-galactosidase activity"/>
    <property type="evidence" value="ECO:0007669"/>
    <property type="project" value="UniProtKB-EC"/>
</dbReference>
<feature type="domain" description="Beta-galactosidase trimerisation" evidence="11">
    <location>
        <begin position="395"/>
        <end position="606"/>
    </location>
</feature>
<feature type="binding site" evidence="8">
    <location>
        <position position="113"/>
    </location>
    <ligand>
        <name>substrate</name>
    </ligand>
</feature>
<dbReference type="InterPro" id="IPR013529">
    <property type="entry name" value="Glyco_hydro_42_N"/>
</dbReference>
<dbReference type="EMBL" id="DVOT01000136">
    <property type="protein sequence ID" value="HIV27845.1"/>
    <property type="molecule type" value="Genomic_DNA"/>
</dbReference>
<dbReference type="SUPFAM" id="SSF51445">
    <property type="entry name" value="(Trans)glycosidases"/>
    <property type="match status" value="1"/>
</dbReference>
<sequence>MPELRLPFFAHGGDYNPDQWRHIPGTLEEDVRLMKLAHCNLMSVGIFSWAALEPREGEYDFDWLERVLDTLYANGIHVFLATPSGARPAWMSQKYPEVLRVSDQGIRNLHGERHNHCFTSPVYRAFVHKINAALAERFGKHPAVVGWHVSNEYSGECHCELCQEAFRRWLMKKYGTLNALNQAYWTGFWAKTYTDWSQLHSPSARGEGSIHGLYLDWMRFVTDQTIDFMRHEVEAVRAFSDLPVTTNLMGSFYGLDSFRFARVLDFASYDSYPSWGETSDYSIALGAGFQYDITRSILNKPWILMESTPSMVNWKEICQPKRPGMHLASSLLTVAHGSDSVMYFQWRKSRGAAEKFHGAVVGHERSEHTRVFRDVTEVGECLERILPVLHARTEARAALMFDWNNRWAIANANGPRKDKQHDEIVQEHYAALAGAHVNIDIVDEEKPLQGYSLVSAPMLYMVKPGLAERLRAFVEKGGTLVLTYFSGYVDENDLCFLDGMPGPLRPLAGVWAEEIDALYPGQSNKIVMRPGNALGLEGEFACGFLCELAHAEGAQALADYGEDFYAGMPAVTENRLGKGRVIYLAARAEQKFLDLLYARLLRDAGVAPIVDAPAGVVVKEREKDGKKYTFLLNFAGQDVRMAVPEGPDLVSGARVCGETALKNRQVMIVER</sequence>
<reference evidence="12" key="2">
    <citation type="journal article" date="2021" name="PeerJ">
        <title>Extensive microbial diversity within the chicken gut microbiome revealed by metagenomics and culture.</title>
        <authorList>
            <person name="Gilroy R."/>
            <person name="Ravi A."/>
            <person name="Getino M."/>
            <person name="Pursley I."/>
            <person name="Horton D.L."/>
            <person name="Alikhan N.F."/>
            <person name="Baker D."/>
            <person name="Gharbi K."/>
            <person name="Hall N."/>
            <person name="Watson M."/>
            <person name="Adriaenssens E.M."/>
            <person name="Foster-Nyarko E."/>
            <person name="Jarju S."/>
            <person name="Secka A."/>
            <person name="Antonio M."/>
            <person name="Oren A."/>
            <person name="Chaudhuri R.R."/>
            <person name="La Ragione R."/>
            <person name="Hildebrand F."/>
            <person name="Pallen M.J."/>
        </authorList>
    </citation>
    <scope>NUCLEOTIDE SEQUENCE</scope>
    <source>
        <strain evidence="12">CHK183-6373</strain>
    </source>
</reference>
<dbReference type="Gene3D" id="3.20.20.80">
    <property type="entry name" value="Glycosidases"/>
    <property type="match status" value="1"/>
</dbReference>
<dbReference type="GO" id="GO:0005975">
    <property type="term" value="P:carbohydrate metabolic process"/>
    <property type="evidence" value="ECO:0007669"/>
    <property type="project" value="InterPro"/>
</dbReference>
<feature type="binding site" evidence="8">
    <location>
        <position position="151"/>
    </location>
    <ligand>
        <name>substrate</name>
    </ligand>
</feature>
<dbReference type="InterPro" id="IPR003476">
    <property type="entry name" value="Glyco_hydro_42"/>
</dbReference>
<dbReference type="CDD" id="cd03143">
    <property type="entry name" value="A4_beta-galactosidase_middle_domain"/>
    <property type="match status" value="1"/>
</dbReference>
<dbReference type="Gene3D" id="3.40.50.880">
    <property type="match status" value="1"/>
</dbReference>
<comment type="catalytic activity">
    <reaction evidence="1 6">
        <text>Hydrolysis of terminal non-reducing beta-D-galactose residues in beta-D-galactosides.</text>
        <dbReference type="EC" id="3.2.1.23"/>
    </reaction>
</comment>
<dbReference type="AlphaFoldDB" id="A0A9D1P8J6"/>
<evidence type="ECO:0000256" key="5">
    <source>
        <dbReference type="ARBA" id="ARBA00023295"/>
    </source>
</evidence>
<evidence type="ECO:0000256" key="6">
    <source>
        <dbReference type="PIRNR" id="PIRNR001084"/>
    </source>
</evidence>
<evidence type="ECO:0000259" key="10">
    <source>
        <dbReference type="Pfam" id="PF02449"/>
    </source>
</evidence>
<dbReference type="Proteomes" id="UP000886884">
    <property type="component" value="Unassembled WGS sequence"/>
</dbReference>
<evidence type="ECO:0000256" key="2">
    <source>
        <dbReference type="ARBA" id="ARBA00005940"/>
    </source>
</evidence>
<feature type="binding site" evidence="9">
    <location>
        <position position="117"/>
    </location>
    <ligand>
        <name>Zn(2+)</name>
        <dbReference type="ChEBI" id="CHEBI:29105"/>
    </ligand>
</feature>
<feature type="binding site" evidence="9">
    <location>
        <position position="159"/>
    </location>
    <ligand>
        <name>Zn(2+)</name>
        <dbReference type="ChEBI" id="CHEBI:29105"/>
    </ligand>
</feature>
<evidence type="ECO:0000256" key="3">
    <source>
        <dbReference type="ARBA" id="ARBA00012756"/>
    </source>
</evidence>
<proteinExistence type="inferred from homology"/>
<comment type="caution">
    <text evidence="12">The sequence shown here is derived from an EMBL/GenBank/DDBJ whole genome shotgun (WGS) entry which is preliminary data.</text>
</comment>
<organism evidence="12 13">
    <name type="scientific">Candidatus Ornithocaccomicrobium faecavium</name>
    <dbReference type="NCBI Taxonomy" id="2840890"/>
    <lineage>
        <taxon>Bacteria</taxon>
        <taxon>Bacillati</taxon>
        <taxon>Bacillota</taxon>
        <taxon>Clostridia</taxon>
        <taxon>Candidatus Ornithocaccomicrobium</taxon>
    </lineage>
</organism>
<keyword evidence="9" id="KW-0479">Metal-binding</keyword>
<dbReference type="PANTHER" id="PTHR36447:SF1">
    <property type="entry name" value="BETA-GALACTOSIDASE GANA"/>
    <property type="match status" value="1"/>
</dbReference>
<feature type="active site" description="Proton donor" evidence="7">
    <location>
        <position position="152"/>
    </location>
</feature>
<reference evidence="12" key="1">
    <citation type="submission" date="2020-10" db="EMBL/GenBank/DDBJ databases">
        <authorList>
            <person name="Gilroy R."/>
        </authorList>
    </citation>
    <scope>NUCLEOTIDE SEQUENCE</scope>
    <source>
        <strain evidence="12">CHK183-6373</strain>
    </source>
</reference>
<dbReference type="InterPro" id="IPR013738">
    <property type="entry name" value="Beta_galactosidase_Trimer"/>
</dbReference>
<keyword evidence="4 6" id="KW-0378">Hydrolase</keyword>
<comment type="similarity">
    <text evidence="2 6">Belongs to the glycosyl hydrolase 42 family.</text>
</comment>
<dbReference type="InterPro" id="IPR017853">
    <property type="entry name" value="GH"/>
</dbReference>
<dbReference type="EC" id="3.2.1.23" evidence="3 6"/>
<feature type="binding site" evidence="9">
    <location>
        <position position="162"/>
    </location>
    <ligand>
        <name>Zn(2+)</name>
        <dbReference type="ChEBI" id="CHEBI:29105"/>
    </ligand>
</feature>
<evidence type="ECO:0000256" key="8">
    <source>
        <dbReference type="PIRSR" id="PIRSR001084-2"/>
    </source>
</evidence>
<dbReference type="PIRSF" id="PIRSF001084">
    <property type="entry name" value="B-galactosidase"/>
    <property type="match status" value="1"/>
</dbReference>
<evidence type="ECO:0000313" key="13">
    <source>
        <dbReference type="Proteomes" id="UP000886884"/>
    </source>
</evidence>